<dbReference type="GO" id="GO:0008033">
    <property type="term" value="P:tRNA processing"/>
    <property type="evidence" value="ECO:0007669"/>
    <property type="project" value="UniProtKB-KW"/>
</dbReference>
<dbReference type="GO" id="GO:0003725">
    <property type="term" value="F:double-stranded RNA binding"/>
    <property type="evidence" value="ECO:0007669"/>
    <property type="project" value="TreeGrafter"/>
</dbReference>
<evidence type="ECO:0000313" key="19">
    <source>
        <dbReference type="Proteomes" id="UP000187338"/>
    </source>
</evidence>
<evidence type="ECO:0000256" key="15">
    <source>
        <dbReference type="HAMAP-Rule" id="MF_00104"/>
    </source>
</evidence>
<dbReference type="SUPFAM" id="SSF69065">
    <property type="entry name" value="RNase III domain-like"/>
    <property type="match status" value="1"/>
</dbReference>
<dbReference type="PANTHER" id="PTHR11207:SF0">
    <property type="entry name" value="RIBONUCLEASE 3"/>
    <property type="match status" value="1"/>
</dbReference>
<keyword evidence="11 15" id="KW-0255">Endonuclease</keyword>
<keyword evidence="7 15" id="KW-0507">mRNA processing</keyword>
<comment type="similarity">
    <text evidence="3">Belongs to the ribonuclease III family.</text>
</comment>
<evidence type="ECO:0000256" key="11">
    <source>
        <dbReference type="ARBA" id="ARBA00022759"/>
    </source>
</evidence>
<keyword evidence="19" id="KW-1185">Reference proteome</keyword>
<dbReference type="CDD" id="cd10845">
    <property type="entry name" value="DSRM_RNAse_III_family"/>
    <property type="match status" value="1"/>
</dbReference>
<evidence type="ECO:0000256" key="8">
    <source>
        <dbReference type="ARBA" id="ARBA00022694"/>
    </source>
</evidence>
<comment type="cofactor">
    <cofactor evidence="15">
        <name>Mg(2+)</name>
        <dbReference type="ChEBI" id="CHEBI:18420"/>
    </cofactor>
</comment>
<proteinExistence type="inferred from homology"/>
<comment type="catalytic activity">
    <reaction evidence="1 15">
        <text>Endonucleolytic cleavage to 5'-phosphomonoester.</text>
        <dbReference type="EC" id="3.1.26.3"/>
    </reaction>
</comment>
<dbReference type="Proteomes" id="UP000187338">
    <property type="component" value="Unassembled WGS sequence"/>
</dbReference>
<dbReference type="PANTHER" id="PTHR11207">
    <property type="entry name" value="RIBONUCLEASE III"/>
    <property type="match status" value="1"/>
</dbReference>
<dbReference type="SMART" id="SM00358">
    <property type="entry name" value="DSRM"/>
    <property type="match status" value="1"/>
</dbReference>
<dbReference type="HAMAP" id="MF_00104">
    <property type="entry name" value="RNase_III"/>
    <property type="match status" value="1"/>
</dbReference>
<dbReference type="Gene3D" id="3.30.160.20">
    <property type="match status" value="1"/>
</dbReference>
<accession>A0A1L8D1H0</accession>
<dbReference type="CDD" id="cd00593">
    <property type="entry name" value="RIBOc"/>
    <property type="match status" value="1"/>
</dbReference>
<comment type="function">
    <text evidence="15">Digests double-stranded RNA. Involved in the processing of primary rRNA transcript to yield the immediate precursors to the large and small rRNAs (23S and 16S). Processes some mRNAs, and tRNAs when they are encoded in the rRNA operon. Processes pre-crRNA and tracrRNA of type II CRISPR loci if present in the organism.</text>
</comment>
<evidence type="ECO:0000259" key="16">
    <source>
        <dbReference type="PROSITE" id="PS50137"/>
    </source>
</evidence>
<dbReference type="SMART" id="SM00535">
    <property type="entry name" value="RIBOc"/>
    <property type="match status" value="1"/>
</dbReference>
<dbReference type="FunFam" id="1.10.1520.10:FF:000001">
    <property type="entry name" value="Ribonuclease 3"/>
    <property type="match status" value="1"/>
</dbReference>
<feature type="binding site" evidence="15">
    <location>
        <position position="124"/>
    </location>
    <ligand>
        <name>Mg(2+)</name>
        <dbReference type="ChEBI" id="CHEBI:18420"/>
    </ligand>
</feature>
<keyword evidence="14 15" id="KW-0694">RNA-binding</keyword>
<evidence type="ECO:0000256" key="1">
    <source>
        <dbReference type="ARBA" id="ARBA00000109"/>
    </source>
</evidence>
<evidence type="ECO:0000256" key="12">
    <source>
        <dbReference type="ARBA" id="ARBA00022801"/>
    </source>
</evidence>
<keyword evidence="15" id="KW-0699">rRNA-binding</keyword>
<evidence type="ECO:0000256" key="9">
    <source>
        <dbReference type="ARBA" id="ARBA00022722"/>
    </source>
</evidence>
<dbReference type="Pfam" id="PF00035">
    <property type="entry name" value="dsrm"/>
    <property type="match status" value="1"/>
</dbReference>
<sequence>MDNENLISLEKILGFNFNNPSILLSAITHPSYAFEHPEEGVEHNERLEFLGDAVLELFISDYLFRTFPQKSEGDLTKLRSRLVCAESLYELAFKINLDKFLRLGKGEFKAGGNQRMSNLANAVEAVIGAVYFDCGIEAAFNFITRLYGEKLKPENLEQLPKDEKTTLQELLQKEKNNVLRYEILMEEGPPHQKIFTAGVIINDKLIATGRGKSKKEAEQEAAKKALELLRNEKEV</sequence>
<dbReference type="GO" id="GO:0005737">
    <property type="term" value="C:cytoplasm"/>
    <property type="evidence" value="ECO:0007669"/>
    <property type="project" value="UniProtKB-SubCell"/>
</dbReference>
<feature type="active site" evidence="15">
    <location>
        <position position="52"/>
    </location>
</feature>
<keyword evidence="13 15" id="KW-0460">Magnesium</keyword>
<keyword evidence="10 15" id="KW-0479">Metal-binding</keyword>
<reference evidence="19" key="1">
    <citation type="submission" date="2016-12" db="EMBL/GenBank/DDBJ databases">
        <title>Draft Genome Sequences od Carboxydothermus pertinax and islandicus, Hydrogenogenic Carboxydotrophic Bacteria.</title>
        <authorList>
            <person name="Fukuyama Y."/>
            <person name="Ohmae K."/>
            <person name="Yoneda Y."/>
            <person name="Yoshida T."/>
            <person name="Sako Y."/>
        </authorList>
    </citation>
    <scope>NUCLEOTIDE SEQUENCE [LARGE SCALE GENOMIC DNA]</scope>
    <source>
        <strain evidence="19">SET</strain>
    </source>
</reference>
<evidence type="ECO:0000256" key="14">
    <source>
        <dbReference type="ARBA" id="ARBA00022884"/>
    </source>
</evidence>
<dbReference type="EC" id="3.1.26.3" evidence="15"/>
<dbReference type="PROSITE" id="PS00517">
    <property type="entry name" value="RNASE_3_1"/>
    <property type="match status" value="1"/>
</dbReference>
<dbReference type="OrthoDB" id="9805026at2"/>
<dbReference type="GO" id="GO:0006364">
    <property type="term" value="P:rRNA processing"/>
    <property type="evidence" value="ECO:0007669"/>
    <property type="project" value="UniProtKB-UniRule"/>
</dbReference>
<dbReference type="PROSITE" id="PS50142">
    <property type="entry name" value="RNASE_3_2"/>
    <property type="match status" value="1"/>
</dbReference>
<dbReference type="NCBIfam" id="TIGR02191">
    <property type="entry name" value="RNaseIII"/>
    <property type="match status" value="1"/>
</dbReference>
<evidence type="ECO:0000256" key="5">
    <source>
        <dbReference type="ARBA" id="ARBA00022490"/>
    </source>
</evidence>
<evidence type="ECO:0000259" key="17">
    <source>
        <dbReference type="PROSITE" id="PS50142"/>
    </source>
</evidence>
<dbReference type="RefSeq" id="WP_075865161.1">
    <property type="nucleotide sequence ID" value="NZ_BDJL01000030.1"/>
</dbReference>
<dbReference type="SUPFAM" id="SSF54768">
    <property type="entry name" value="dsRNA-binding domain-like"/>
    <property type="match status" value="1"/>
</dbReference>
<name>A0A1L8D1H0_9THEO</name>
<keyword evidence="5 15" id="KW-0963">Cytoplasm</keyword>
<dbReference type="GO" id="GO:0046872">
    <property type="term" value="F:metal ion binding"/>
    <property type="evidence" value="ECO:0007669"/>
    <property type="project" value="UniProtKB-KW"/>
</dbReference>
<dbReference type="STRING" id="661089.ciss_09220"/>
<dbReference type="GO" id="GO:0010468">
    <property type="term" value="P:regulation of gene expression"/>
    <property type="evidence" value="ECO:0007669"/>
    <property type="project" value="TreeGrafter"/>
</dbReference>
<feature type="active site" evidence="15">
    <location>
        <position position="124"/>
    </location>
</feature>
<evidence type="ECO:0000313" key="18">
    <source>
        <dbReference type="EMBL" id="GAV24989.1"/>
    </source>
</evidence>
<keyword evidence="8 15" id="KW-0819">tRNA processing</keyword>
<dbReference type="InterPro" id="IPR011907">
    <property type="entry name" value="RNase_III"/>
</dbReference>
<dbReference type="InterPro" id="IPR014720">
    <property type="entry name" value="dsRBD_dom"/>
</dbReference>
<comment type="subcellular location">
    <subcellularLocation>
        <location evidence="2 15">Cytoplasm</location>
    </subcellularLocation>
</comment>
<dbReference type="GO" id="GO:0004525">
    <property type="term" value="F:ribonuclease III activity"/>
    <property type="evidence" value="ECO:0007669"/>
    <property type="project" value="UniProtKB-UniRule"/>
</dbReference>
<dbReference type="AlphaFoldDB" id="A0A1L8D1H0"/>
<keyword evidence="6 15" id="KW-0698">rRNA processing</keyword>
<evidence type="ECO:0000256" key="13">
    <source>
        <dbReference type="ARBA" id="ARBA00022842"/>
    </source>
</evidence>
<evidence type="ECO:0000256" key="4">
    <source>
        <dbReference type="ARBA" id="ARBA00011738"/>
    </source>
</evidence>
<dbReference type="InterPro" id="IPR000999">
    <property type="entry name" value="RNase_III_dom"/>
</dbReference>
<dbReference type="Gene3D" id="1.10.1520.10">
    <property type="entry name" value="Ribonuclease III domain"/>
    <property type="match status" value="1"/>
</dbReference>
<evidence type="ECO:0000256" key="2">
    <source>
        <dbReference type="ARBA" id="ARBA00004496"/>
    </source>
</evidence>
<comment type="subunit">
    <text evidence="4 15">Homodimer.</text>
</comment>
<dbReference type="GO" id="GO:0019843">
    <property type="term" value="F:rRNA binding"/>
    <property type="evidence" value="ECO:0007669"/>
    <property type="project" value="UniProtKB-KW"/>
</dbReference>
<feature type="domain" description="RNase III" evidence="17">
    <location>
        <begin position="6"/>
        <end position="135"/>
    </location>
</feature>
<dbReference type="InterPro" id="IPR036389">
    <property type="entry name" value="RNase_III_sf"/>
</dbReference>
<comment type="caution">
    <text evidence="18">The sequence shown here is derived from an EMBL/GenBank/DDBJ whole genome shotgun (WGS) entry which is preliminary data.</text>
</comment>
<dbReference type="FunFam" id="3.30.160.20:FF:000003">
    <property type="entry name" value="Ribonuclease 3"/>
    <property type="match status" value="1"/>
</dbReference>
<organism evidence="18 19">
    <name type="scientific">Carboxydothermus islandicus</name>
    <dbReference type="NCBI Taxonomy" id="661089"/>
    <lineage>
        <taxon>Bacteria</taxon>
        <taxon>Bacillati</taxon>
        <taxon>Bacillota</taxon>
        <taxon>Clostridia</taxon>
        <taxon>Thermoanaerobacterales</taxon>
        <taxon>Thermoanaerobacteraceae</taxon>
        <taxon>Carboxydothermus</taxon>
    </lineage>
</organism>
<feature type="domain" description="DRBM" evidence="16">
    <location>
        <begin position="162"/>
        <end position="231"/>
    </location>
</feature>
<dbReference type="PROSITE" id="PS50137">
    <property type="entry name" value="DS_RBD"/>
    <property type="match status" value="1"/>
</dbReference>
<keyword evidence="9 15" id="KW-0540">Nuclease</keyword>
<protein>
    <recommendedName>
        <fullName evidence="15">Ribonuclease 3</fullName>
        <ecNumber evidence="15">3.1.26.3</ecNumber>
    </recommendedName>
    <alternativeName>
        <fullName evidence="15">Ribonuclease III</fullName>
        <shortName evidence="15">RNase III</shortName>
    </alternativeName>
</protein>
<gene>
    <name evidence="15" type="primary">rnc</name>
    <name evidence="18" type="ORF">ciss_09220</name>
</gene>
<feature type="binding site" evidence="15">
    <location>
        <position position="48"/>
    </location>
    <ligand>
        <name>Mg(2+)</name>
        <dbReference type="ChEBI" id="CHEBI:18420"/>
    </ligand>
</feature>
<evidence type="ECO:0000256" key="3">
    <source>
        <dbReference type="ARBA" id="ARBA00010183"/>
    </source>
</evidence>
<dbReference type="Pfam" id="PF14622">
    <property type="entry name" value="Ribonucleas_3_3"/>
    <property type="match status" value="1"/>
</dbReference>
<feature type="binding site" evidence="15">
    <location>
        <position position="121"/>
    </location>
    <ligand>
        <name>Mg(2+)</name>
        <dbReference type="ChEBI" id="CHEBI:18420"/>
    </ligand>
</feature>
<evidence type="ECO:0000256" key="10">
    <source>
        <dbReference type="ARBA" id="ARBA00022723"/>
    </source>
</evidence>
<dbReference type="GO" id="GO:0006397">
    <property type="term" value="P:mRNA processing"/>
    <property type="evidence" value="ECO:0007669"/>
    <property type="project" value="UniProtKB-UniRule"/>
</dbReference>
<evidence type="ECO:0000256" key="6">
    <source>
        <dbReference type="ARBA" id="ARBA00022552"/>
    </source>
</evidence>
<evidence type="ECO:0000256" key="7">
    <source>
        <dbReference type="ARBA" id="ARBA00022664"/>
    </source>
</evidence>
<keyword evidence="12 15" id="KW-0378">Hydrolase</keyword>
<dbReference type="GO" id="GO:0042802">
    <property type="term" value="F:identical protein binding"/>
    <property type="evidence" value="ECO:0007669"/>
    <property type="project" value="UniProtKB-ARBA"/>
</dbReference>
<dbReference type="EMBL" id="BDJL01000030">
    <property type="protein sequence ID" value="GAV24989.1"/>
    <property type="molecule type" value="Genomic_DNA"/>
</dbReference>